<sequence>MARPVGLDEVLSILDRCALAHAVLDLDAGHRLVVVERGGHALGPFDAGGRSTLWLNPAVWRSATAMADFVAAGNWNIGGERYWLAPEIRFTIRDRADYWGSYHLPAAMAPGSYRLGAAARSVRLDAEATLACFNPEGDVAVVGIDRRYRPLANPLRHLSAADQLLDGVSYAGFEHSADLTLRPGSTDGTRVESWTLAQLIPDGTLVIPSSEGVEHEDYYEPVDAAHYRWAAGAALLSVTGRRRYKVGFRSPHLTGRLGYLKALPEERTQLVVRNFLNDPSSDYVEEPADRPGCRGLSVHVYNDGGVFGGFGELECNGRTVGGAAGSSGRDIFAFWQFTGPAHRIRAIAVTLLGAGAVAAAGF</sequence>
<dbReference type="Pfam" id="PF20583">
    <property type="entry name" value="DUF6786"/>
    <property type="match status" value="1"/>
</dbReference>
<name>A0A212LEY6_9HYPH</name>
<dbReference type="EMBL" id="FMJD01000007">
    <property type="protein sequence ID" value="SCM76105.1"/>
    <property type="molecule type" value="Genomic_DNA"/>
</dbReference>
<reference evidence="1" key="1">
    <citation type="submission" date="2016-08" db="EMBL/GenBank/DDBJ databases">
        <authorList>
            <person name="Seilhamer J.J."/>
        </authorList>
    </citation>
    <scope>NUCLEOTIDE SEQUENCE</scope>
    <source>
        <strain evidence="1">86</strain>
    </source>
</reference>
<dbReference type="RefSeq" id="WP_288196357.1">
    <property type="nucleotide sequence ID" value="NZ_LT608334.1"/>
</dbReference>
<protein>
    <submittedName>
        <fullName evidence="1">Uncharacterized protein</fullName>
    </submittedName>
</protein>
<evidence type="ECO:0000313" key="1">
    <source>
        <dbReference type="EMBL" id="SCM76105.1"/>
    </source>
</evidence>
<gene>
    <name evidence="1" type="ORF">KL86PLE_30552</name>
</gene>
<proteinExistence type="predicted"/>
<organism evidence="1">
    <name type="scientific">uncultured Pleomorphomonas sp</name>
    <dbReference type="NCBI Taxonomy" id="442121"/>
    <lineage>
        <taxon>Bacteria</taxon>
        <taxon>Pseudomonadati</taxon>
        <taxon>Pseudomonadota</taxon>
        <taxon>Alphaproteobacteria</taxon>
        <taxon>Hyphomicrobiales</taxon>
        <taxon>Pleomorphomonadaceae</taxon>
        <taxon>Pleomorphomonas</taxon>
        <taxon>environmental samples</taxon>
    </lineage>
</organism>
<dbReference type="AlphaFoldDB" id="A0A212LEY6"/>
<accession>A0A212LEY6</accession>
<dbReference type="InterPro" id="IPR046713">
    <property type="entry name" value="DUF6786"/>
</dbReference>